<keyword evidence="3" id="KW-1185">Reference proteome</keyword>
<dbReference type="AlphaFoldDB" id="A0A0F8B4T8"/>
<feature type="region of interest" description="Disordered" evidence="1">
    <location>
        <begin position="224"/>
        <end position="247"/>
    </location>
</feature>
<reference evidence="2 3" key="1">
    <citation type="submission" date="2015-04" db="EMBL/GenBank/DDBJ databases">
        <title>Genome sequence of Ceratocystis platani, a major pathogen of plane trees.</title>
        <authorList>
            <person name="Belbahri L."/>
        </authorList>
    </citation>
    <scope>NUCLEOTIDE SEQUENCE [LARGE SCALE GENOMIC DNA]</scope>
    <source>
        <strain evidence="2 3">CFO</strain>
    </source>
</reference>
<evidence type="ECO:0000256" key="1">
    <source>
        <dbReference type="SAM" id="MobiDB-lite"/>
    </source>
</evidence>
<accession>A0A0F8B4T8</accession>
<gene>
    <name evidence="2" type="ORF">CFO_g2260</name>
</gene>
<sequence>MPPQLLPASAAAFAPRASSVNVVLGSRVEPWLTQTLKRINKVKRPLNSVQQHQRCLTETLSSPNATWTLCSLLLTKATGVELQHGDDPIADAMANYSMVHVEAYIVHIDMVLRNEVAFKLTPGTIKILVDHHTNVYCADAKANTSQWPEKESQMKKLHEDFVQAINKYVFRTPVVALEGLEEEGAGELLGGRAEEVKKAILAMMKPLVPPPPPPPRIVDVVHRQPQLSSSSHSQSHANPHWSRPTPPISMPAVEPWHVLPSSTSLSQFDLNASATAVSSAAADVISSSMVHTTANMTSPLWAHASSMEMPELGLHIQDSPPPLAPSQLINSYVPFTTAEMFGSTQPLVSEPITMGAFSNVMGVPCSVGIGAGMGLGLGMGMGLDSFQAWGHYQELPTM</sequence>
<comment type="caution">
    <text evidence="2">The sequence shown here is derived from an EMBL/GenBank/DDBJ whole genome shotgun (WGS) entry which is preliminary data.</text>
</comment>
<dbReference type="Proteomes" id="UP000034841">
    <property type="component" value="Unassembled WGS sequence"/>
</dbReference>
<evidence type="ECO:0000313" key="2">
    <source>
        <dbReference type="EMBL" id="KKF95400.1"/>
    </source>
</evidence>
<proteinExistence type="predicted"/>
<protein>
    <submittedName>
        <fullName evidence="2">Uncharacterized protein</fullName>
    </submittedName>
</protein>
<evidence type="ECO:0000313" key="3">
    <source>
        <dbReference type="Proteomes" id="UP000034841"/>
    </source>
</evidence>
<organism evidence="2 3">
    <name type="scientific">Ceratocystis fimbriata f. sp. platani</name>
    <dbReference type="NCBI Taxonomy" id="88771"/>
    <lineage>
        <taxon>Eukaryota</taxon>
        <taxon>Fungi</taxon>
        <taxon>Dikarya</taxon>
        <taxon>Ascomycota</taxon>
        <taxon>Pezizomycotina</taxon>
        <taxon>Sordariomycetes</taxon>
        <taxon>Hypocreomycetidae</taxon>
        <taxon>Microascales</taxon>
        <taxon>Ceratocystidaceae</taxon>
        <taxon>Ceratocystis</taxon>
    </lineage>
</organism>
<name>A0A0F8B4T8_CERFI</name>
<dbReference type="OrthoDB" id="5352472at2759"/>
<dbReference type="EMBL" id="LBBL01000098">
    <property type="protein sequence ID" value="KKF95400.1"/>
    <property type="molecule type" value="Genomic_DNA"/>
</dbReference>